<proteinExistence type="predicted"/>
<gene>
    <name evidence="1" type="ORF">PGTUg99_033267</name>
</gene>
<protein>
    <submittedName>
        <fullName evidence="1">Uncharacterized protein</fullName>
    </submittedName>
</protein>
<dbReference type="AlphaFoldDB" id="A0A5B0N2G6"/>
<comment type="caution">
    <text evidence="1">The sequence shown here is derived from an EMBL/GenBank/DDBJ whole genome shotgun (WGS) entry which is preliminary data.</text>
</comment>
<sequence>MIAFKYALAAIQIFPLECFSGFMKDPSVDEIINGVYKKISLGQPHAKKWHVPPGLPMNKHIKRITKEFKRPDGQQKMNSLIDRSMHALQDFGRLDWDELWNRFMLSGSLSEQKLLQVQQGPLDPHHPLLDRLYNQCVSIESYKFNKEDPIRVEVSEETVKIAINFHTLSMVWKRYAFLYTMVTQLAIYHHSPRFPTLLPAEIRKSFKNDQDIVKMVTNFWTSVHLKGDKFSQEEDFYQAVEKIVPEPYKIQIDLFPVYSRWMDGCEREYHMINELLIVCQQTGPIMTAHGYEFWDQLEKFSSEYDLKPFLESYKELCEFFAKGFPFDQLFEFYTLVSRIGQNIKQLDNPHSQIGCRKQGGDTTSMEKVKPIKPCINLNSKEIVRRDSRDKVNLMMNYAEEISQKMRSGVVSKFLPNRRARKEQLEEIAFLLCDAMSLDYLVTHHEATLQIVFEVYRTDLPLIIKQKTCQLSNFMQEELEQKLFPHLPRKPKNGRRIHREWNLELGKALEHVKLSNKNVMSHECLTNTLRSYREGHGFLDDQTLDESTRQNGINDYSKWVKSILGIFRLHTGSLGIIPLQNTPVVWKAMKKATEREFATISMGNAKVLVACLRRAQRAIRNVLVLDRIYYAMRLVKQSKRRQFLKDVKARFESSQQTNKMTQIEAKILERLYTLIGNNSEKSDYDFWKQSILSIMSYLTTYMVNTLGDMFSDCSRDFLSAGKKYDEELLQEGSLIESKLVFKEIRQDWLSERAKEEITWILESYTDEHIQSLQHKFMTKKELYGIPLITPK</sequence>
<name>A0A5B0N2G6_PUCGR</name>
<dbReference type="Proteomes" id="UP000325313">
    <property type="component" value="Unassembled WGS sequence"/>
</dbReference>
<evidence type="ECO:0000313" key="1">
    <source>
        <dbReference type="EMBL" id="KAA1083437.1"/>
    </source>
</evidence>
<accession>A0A5B0N2G6</accession>
<reference evidence="1 2" key="1">
    <citation type="submission" date="2019-05" db="EMBL/GenBank/DDBJ databases">
        <title>Emergence of the Ug99 lineage of the wheat stem rust pathogen through somatic hybridization.</title>
        <authorList>
            <person name="Li F."/>
            <person name="Upadhyaya N.M."/>
            <person name="Sperschneider J."/>
            <person name="Matny O."/>
            <person name="Nguyen-Phuc H."/>
            <person name="Mago R."/>
            <person name="Raley C."/>
            <person name="Miller M.E."/>
            <person name="Silverstein K.A.T."/>
            <person name="Henningsen E."/>
            <person name="Hirsch C.D."/>
            <person name="Visser B."/>
            <person name="Pretorius Z.A."/>
            <person name="Steffenson B.J."/>
            <person name="Schwessinger B."/>
            <person name="Dodds P.N."/>
            <person name="Figueroa M."/>
        </authorList>
    </citation>
    <scope>NUCLEOTIDE SEQUENCE [LARGE SCALE GENOMIC DNA]</scope>
    <source>
        <strain evidence="1 2">Ug99</strain>
    </source>
</reference>
<organism evidence="1 2">
    <name type="scientific">Puccinia graminis f. sp. tritici</name>
    <dbReference type="NCBI Taxonomy" id="56615"/>
    <lineage>
        <taxon>Eukaryota</taxon>
        <taxon>Fungi</taxon>
        <taxon>Dikarya</taxon>
        <taxon>Basidiomycota</taxon>
        <taxon>Pucciniomycotina</taxon>
        <taxon>Pucciniomycetes</taxon>
        <taxon>Pucciniales</taxon>
        <taxon>Pucciniaceae</taxon>
        <taxon>Puccinia</taxon>
    </lineage>
</organism>
<dbReference type="EMBL" id="VDEP01000438">
    <property type="protein sequence ID" value="KAA1083437.1"/>
    <property type="molecule type" value="Genomic_DNA"/>
</dbReference>
<evidence type="ECO:0000313" key="2">
    <source>
        <dbReference type="Proteomes" id="UP000325313"/>
    </source>
</evidence>